<dbReference type="PROSITE" id="PS50010">
    <property type="entry name" value="DH_2"/>
    <property type="match status" value="1"/>
</dbReference>
<sequence length="209" mass="24581">MERSKQVVKCWKDLIAVEEKVNEVLKRLKKNYIKPLRTNEGKYMLPAMKPKDQSLLSKHHHKILFRDLETMEKLSTQFLIELKDESNNKSEKEINMGILYTFCPYFVLHKTHIDNLDGIIGLLEKLMHGDKFYTYVLSKCRHVMEDDIYHLMLKPVDALLYYSKLAHKLVLNTEDDHKYLEDLKGADAKLAQLFASVKKAIPVYQQLLE</sequence>
<evidence type="ECO:0000313" key="2">
    <source>
        <dbReference type="EMBL" id="ETO17097.1"/>
    </source>
</evidence>
<dbReference type="Pfam" id="PF00621">
    <property type="entry name" value="RhoGEF"/>
    <property type="match status" value="1"/>
</dbReference>
<feature type="domain" description="DH" evidence="1">
    <location>
        <begin position="6"/>
        <end position="200"/>
    </location>
</feature>
<evidence type="ECO:0000313" key="3">
    <source>
        <dbReference type="Proteomes" id="UP000023152"/>
    </source>
</evidence>
<dbReference type="InterPro" id="IPR035899">
    <property type="entry name" value="DBL_dom_sf"/>
</dbReference>
<keyword evidence="3" id="KW-1185">Reference proteome</keyword>
<dbReference type="Gene3D" id="1.20.900.10">
    <property type="entry name" value="Dbl homology (DH) domain"/>
    <property type="match status" value="1"/>
</dbReference>
<gene>
    <name evidence="2" type="ORF">RFI_20236</name>
</gene>
<dbReference type="GO" id="GO:0005085">
    <property type="term" value="F:guanyl-nucleotide exchange factor activity"/>
    <property type="evidence" value="ECO:0007669"/>
    <property type="project" value="InterPro"/>
</dbReference>
<organism evidence="2 3">
    <name type="scientific">Reticulomyxa filosa</name>
    <dbReference type="NCBI Taxonomy" id="46433"/>
    <lineage>
        <taxon>Eukaryota</taxon>
        <taxon>Sar</taxon>
        <taxon>Rhizaria</taxon>
        <taxon>Retaria</taxon>
        <taxon>Foraminifera</taxon>
        <taxon>Monothalamids</taxon>
        <taxon>Reticulomyxidae</taxon>
        <taxon>Reticulomyxa</taxon>
    </lineage>
</organism>
<feature type="non-terminal residue" evidence="2">
    <location>
        <position position="209"/>
    </location>
</feature>
<protein>
    <recommendedName>
        <fullName evidence="1">DH domain-containing protein</fullName>
    </recommendedName>
</protein>
<proteinExistence type="predicted"/>
<accession>X6MUH2</accession>
<comment type="caution">
    <text evidence="2">The sequence shown here is derived from an EMBL/GenBank/DDBJ whole genome shotgun (WGS) entry which is preliminary data.</text>
</comment>
<dbReference type="EMBL" id="ASPP01017275">
    <property type="protein sequence ID" value="ETO17097.1"/>
    <property type="molecule type" value="Genomic_DNA"/>
</dbReference>
<dbReference type="AlphaFoldDB" id="X6MUH2"/>
<evidence type="ECO:0000259" key="1">
    <source>
        <dbReference type="PROSITE" id="PS50010"/>
    </source>
</evidence>
<dbReference type="Proteomes" id="UP000023152">
    <property type="component" value="Unassembled WGS sequence"/>
</dbReference>
<dbReference type="InterPro" id="IPR000219">
    <property type="entry name" value="DH_dom"/>
</dbReference>
<reference evidence="2 3" key="1">
    <citation type="journal article" date="2013" name="Curr. Biol.">
        <title>The Genome of the Foraminiferan Reticulomyxa filosa.</title>
        <authorList>
            <person name="Glockner G."/>
            <person name="Hulsmann N."/>
            <person name="Schleicher M."/>
            <person name="Noegel A.A."/>
            <person name="Eichinger L."/>
            <person name="Gallinger C."/>
            <person name="Pawlowski J."/>
            <person name="Sierra R."/>
            <person name="Euteneuer U."/>
            <person name="Pillet L."/>
            <person name="Moustafa A."/>
            <person name="Platzer M."/>
            <person name="Groth M."/>
            <person name="Szafranski K."/>
            <person name="Schliwa M."/>
        </authorList>
    </citation>
    <scope>NUCLEOTIDE SEQUENCE [LARGE SCALE GENOMIC DNA]</scope>
</reference>
<name>X6MUH2_RETFI</name>
<dbReference type="SUPFAM" id="SSF48065">
    <property type="entry name" value="DBL homology domain (DH-domain)"/>
    <property type="match status" value="1"/>
</dbReference>